<name>A0A166BC92_9AGAM</name>
<sequence>MSQITTRISASSIDVRALGDSPEPSKTQKLTHMFVLNIDGSKVLESAKVPRESLEWKELEKFHFTPSSTIEIAIYRKSRALGWRKPVLVGEYTGRGMDFIDATQELVEKSGDSRLAIKFDLVAESHEAFMKAVDEEMRQLAKVKGAGAQTATSLVATIGTALEAIVPVLDKLTGAHPIVNGAWIVLSFAYKVRAPRESYSYYPV</sequence>
<reference evidence="1 2" key="1">
    <citation type="journal article" date="2016" name="Mol. Biol. Evol.">
        <title>Comparative Genomics of Early-Diverging Mushroom-Forming Fungi Provides Insights into the Origins of Lignocellulose Decay Capabilities.</title>
        <authorList>
            <person name="Nagy L.G."/>
            <person name="Riley R."/>
            <person name="Tritt A."/>
            <person name="Adam C."/>
            <person name="Daum C."/>
            <person name="Floudas D."/>
            <person name="Sun H."/>
            <person name="Yadav J.S."/>
            <person name="Pangilinan J."/>
            <person name="Larsson K.H."/>
            <person name="Matsuura K."/>
            <person name="Barry K."/>
            <person name="Labutti K."/>
            <person name="Kuo R."/>
            <person name="Ohm R.A."/>
            <person name="Bhattacharya S.S."/>
            <person name="Shirouzu T."/>
            <person name="Yoshinaga Y."/>
            <person name="Martin F.M."/>
            <person name="Grigoriev I.V."/>
            <person name="Hibbett D.S."/>
        </authorList>
    </citation>
    <scope>NUCLEOTIDE SEQUENCE [LARGE SCALE GENOMIC DNA]</scope>
    <source>
        <strain evidence="1 2">CBS 109695</strain>
    </source>
</reference>
<keyword evidence="2" id="KW-1185">Reference proteome</keyword>
<accession>A0A166BC92</accession>
<dbReference type="EMBL" id="KV417646">
    <property type="protein sequence ID" value="KZP12494.1"/>
    <property type="molecule type" value="Genomic_DNA"/>
</dbReference>
<dbReference type="OrthoDB" id="163438at2759"/>
<dbReference type="AlphaFoldDB" id="A0A166BC92"/>
<dbReference type="Proteomes" id="UP000076532">
    <property type="component" value="Unassembled WGS sequence"/>
</dbReference>
<proteinExistence type="predicted"/>
<evidence type="ECO:0000313" key="2">
    <source>
        <dbReference type="Proteomes" id="UP000076532"/>
    </source>
</evidence>
<evidence type="ECO:0000313" key="1">
    <source>
        <dbReference type="EMBL" id="KZP12494.1"/>
    </source>
</evidence>
<protein>
    <recommendedName>
        <fullName evidence="3">C2 domain-containing protein</fullName>
    </recommendedName>
</protein>
<organism evidence="1 2">
    <name type="scientific">Athelia psychrophila</name>
    <dbReference type="NCBI Taxonomy" id="1759441"/>
    <lineage>
        <taxon>Eukaryota</taxon>
        <taxon>Fungi</taxon>
        <taxon>Dikarya</taxon>
        <taxon>Basidiomycota</taxon>
        <taxon>Agaricomycotina</taxon>
        <taxon>Agaricomycetes</taxon>
        <taxon>Agaricomycetidae</taxon>
        <taxon>Atheliales</taxon>
        <taxon>Atheliaceae</taxon>
        <taxon>Athelia</taxon>
    </lineage>
</organism>
<gene>
    <name evidence="1" type="ORF">FIBSPDRAFT_898136</name>
</gene>
<evidence type="ECO:0008006" key="3">
    <source>
        <dbReference type="Google" id="ProtNLM"/>
    </source>
</evidence>